<evidence type="ECO:0000313" key="4">
    <source>
        <dbReference type="Proteomes" id="UP000321301"/>
    </source>
</evidence>
<dbReference type="Gene3D" id="3.40.50.150">
    <property type="entry name" value="Vaccinia Virus protein VP39"/>
    <property type="match status" value="1"/>
</dbReference>
<keyword evidence="1" id="KW-0808">Transferase</keyword>
<dbReference type="AlphaFoldDB" id="A0A512CH40"/>
<dbReference type="CDD" id="cd02440">
    <property type="entry name" value="AdoMet_MTases"/>
    <property type="match status" value="1"/>
</dbReference>
<keyword evidence="4" id="KW-1185">Reference proteome</keyword>
<dbReference type="PANTHER" id="PTHR43861">
    <property type="entry name" value="TRANS-ACONITATE 2-METHYLTRANSFERASE-RELATED"/>
    <property type="match status" value="1"/>
</dbReference>
<dbReference type="SUPFAM" id="SSF53335">
    <property type="entry name" value="S-adenosyl-L-methionine-dependent methyltransferases"/>
    <property type="match status" value="1"/>
</dbReference>
<dbReference type="RefSeq" id="WP_020893085.1">
    <property type="nucleotide sequence ID" value="NZ_BJYV01000024.1"/>
</dbReference>
<dbReference type="InterPro" id="IPR029063">
    <property type="entry name" value="SAM-dependent_MTases_sf"/>
</dbReference>
<dbReference type="InterPro" id="IPR041698">
    <property type="entry name" value="Methyltransf_25"/>
</dbReference>
<dbReference type="GO" id="GO:0016740">
    <property type="term" value="F:transferase activity"/>
    <property type="evidence" value="ECO:0007669"/>
    <property type="project" value="UniProtKB-KW"/>
</dbReference>
<proteinExistence type="predicted"/>
<organism evidence="3 4">
    <name type="scientific">Cyclobacterium qasimii</name>
    <dbReference type="NCBI Taxonomy" id="1350429"/>
    <lineage>
        <taxon>Bacteria</taxon>
        <taxon>Pseudomonadati</taxon>
        <taxon>Bacteroidota</taxon>
        <taxon>Cytophagia</taxon>
        <taxon>Cytophagales</taxon>
        <taxon>Cyclobacteriaceae</taxon>
        <taxon>Cyclobacterium</taxon>
    </lineage>
</organism>
<reference evidence="3 4" key="1">
    <citation type="submission" date="2019-07" db="EMBL/GenBank/DDBJ databases">
        <title>Whole genome shotgun sequence of Cyclobacterium qasimii NBRC 106168.</title>
        <authorList>
            <person name="Hosoyama A."/>
            <person name="Uohara A."/>
            <person name="Ohji S."/>
            <person name="Ichikawa N."/>
        </authorList>
    </citation>
    <scope>NUCLEOTIDE SEQUENCE [LARGE SCALE GENOMIC DNA]</scope>
    <source>
        <strain evidence="3 4">NBRC 106168</strain>
    </source>
</reference>
<dbReference type="Proteomes" id="UP000321301">
    <property type="component" value="Unassembled WGS sequence"/>
</dbReference>
<dbReference type="EMBL" id="BJYV01000024">
    <property type="protein sequence ID" value="GEO23519.1"/>
    <property type="molecule type" value="Genomic_DNA"/>
</dbReference>
<comment type="caution">
    <text evidence="3">The sequence shown here is derived from an EMBL/GenBank/DDBJ whole genome shotgun (WGS) entry which is preliminary data.</text>
</comment>
<protein>
    <recommendedName>
        <fullName evidence="2">Methyltransferase domain-containing protein</fullName>
    </recommendedName>
</protein>
<evidence type="ECO:0000259" key="2">
    <source>
        <dbReference type="Pfam" id="PF13649"/>
    </source>
</evidence>
<gene>
    <name evidence="3" type="ORF">CQA01_40530</name>
</gene>
<evidence type="ECO:0000256" key="1">
    <source>
        <dbReference type="ARBA" id="ARBA00022679"/>
    </source>
</evidence>
<sequence length="216" mass="24455">MDEKTKNRLGVEENKPTDWFERLYSDADEGGEGVPWANMAPHPVFKSWISDNPNTQKGKTALVIGCGMGDDAIELESQGFKVTAFDVSNSAIELCKTRFPNAEVKFIQADLLEGISDWNRKFDFVLEIYTIQALPPKYEKTLIKNISDFVADNGKLLVITETQEGKRTFENGPPWLLNHEYLESFESCGLKQIFHSSNTETEMGEATHLTIFQRQP</sequence>
<dbReference type="Pfam" id="PF13649">
    <property type="entry name" value="Methyltransf_25"/>
    <property type="match status" value="1"/>
</dbReference>
<evidence type="ECO:0000313" key="3">
    <source>
        <dbReference type="EMBL" id="GEO23519.1"/>
    </source>
</evidence>
<accession>A0A512CH40</accession>
<name>A0A512CH40_9BACT</name>
<feature type="domain" description="Methyltransferase" evidence="2">
    <location>
        <begin position="62"/>
        <end position="154"/>
    </location>
</feature>